<keyword evidence="4" id="KW-1185">Reference proteome</keyword>
<feature type="compositionally biased region" description="Basic and acidic residues" evidence="1">
    <location>
        <begin position="98"/>
        <end position="108"/>
    </location>
</feature>
<comment type="caution">
    <text evidence="3">The sequence shown here is derived from an EMBL/GenBank/DDBJ whole genome shotgun (WGS) entry which is preliminary data.</text>
</comment>
<feature type="signal peptide" evidence="2">
    <location>
        <begin position="1"/>
        <end position="23"/>
    </location>
</feature>
<evidence type="ECO:0008006" key="5">
    <source>
        <dbReference type="Google" id="ProtNLM"/>
    </source>
</evidence>
<evidence type="ECO:0000313" key="3">
    <source>
        <dbReference type="EMBL" id="MBW7476982.1"/>
    </source>
</evidence>
<sequence>MKQATASIAARSAAIALFTIIIAGCQTETDLTVQAGNSGVSQSGVAKTTDSPQKIYNNNPDANHTNPVVNTIVEDGISDAPTARTESSAAKNNPPAVKTEKTENKWDSSKPQLHGIGIGDQLAAAERKLGKPIDKYSFEDESETLTVHEYKGFSVGYGKDKVVRFIEVFDSETVTDLNGLRIGDDESAAIKALGKPDTHTTTVLSYKAAGALLKLDMDPERNEIISIKLFSQTAPA</sequence>
<protein>
    <recommendedName>
        <fullName evidence="5">Lipoprotein</fullName>
    </recommendedName>
</protein>
<feature type="chain" id="PRO_5046544740" description="Lipoprotein" evidence="2">
    <location>
        <begin position="24"/>
        <end position="236"/>
    </location>
</feature>
<evidence type="ECO:0000256" key="2">
    <source>
        <dbReference type="SAM" id="SignalP"/>
    </source>
</evidence>
<name>A0ABS7DBW4_9BACL</name>
<dbReference type="EMBL" id="JAHZIJ010000018">
    <property type="protein sequence ID" value="MBW7476982.1"/>
    <property type="molecule type" value="Genomic_DNA"/>
</dbReference>
<dbReference type="Proteomes" id="UP000812277">
    <property type="component" value="Unassembled WGS sequence"/>
</dbReference>
<feature type="region of interest" description="Disordered" evidence="1">
    <location>
        <begin position="81"/>
        <end position="114"/>
    </location>
</feature>
<gene>
    <name evidence="3" type="ORF">K0T92_19880</name>
</gene>
<reference evidence="3 4" key="1">
    <citation type="submission" date="2021-07" db="EMBL/GenBank/DDBJ databases">
        <title>Paenibacillus radiodurans sp. nov., isolated from the southeastern edge of Tengger Desert.</title>
        <authorList>
            <person name="Zhang G."/>
        </authorList>
    </citation>
    <scope>NUCLEOTIDE SEQUENCE [LARGE SCALE GENOMIC DNA]</scope>
    <source>
        <strain evidence="3 4">DT7-4</strain>
    </source>
</reference>
<dbReference type="InterPro" id="IPR035940">
    <property type="entry name" value="CAP_sf"/>
</dbReference>
<evidence type="ECO:0000313" key="4">
    <source>
        <dbReference type="Proteomes" id="UP000812277"/>
    </source>
</evidence>
<feature type="region of interest" description="Disordered" evidence="1">
    <location>
        <begin position="39"/>
        <end position="66"/>
    </location>
</feature>
<keyword evidence="2" id="KW-0732">Signal</keyword>
<organism evidence="3 4">
    <name type="scientific">Paenibacillus oenotherae</name>
    <dbReference type="NCBI Taxonomy" id="1435645"/>
    <lineage>
        <taxon>Bacteria</taxon>
        <taxon>Bacillati</taxon>
        <taxon>Bacillota</taxon>
        <taxon>Bacilli</taxon>
        <taxon>Bacillales</taxon>
        <taxon>Paenibacillaceae</taxon>
        <taxon>Paenibacillus</taxon>
    </lineage>
</organism>
<dbReference type="Gene3D" id="3.40.33.10">
    <property type="entry name" value="CAP"/>
    <property type="match status" value="1"/>
</dbReference>
<dbReference type="RefSeq" id="WP_219874229.1">
    <property type="nucleotide sequence ID" value="NZ_JAHZIJ010000018.1"/>
</dbReference>
<evidence type="ECO:0000256" key="1">
    <source>
        <dbReference type="SAM" id="MobiDB-lite"/>
    </source>
</evidence>
<accession>A0ABS7DBW4</accession>
<proteinExistence type="predicted"/>
<dbReference type="PROSITE" id="PS51257">
    <property type="entry name" value="PROKAR_LIPOPROTEIN"/>
    <property type="match status" value="1"/>
</dbReference>